<evidence type="ECO:0000256" key="5">
    <source>
        <dbReference type="ARBA" id="ARBA00022525"/>
    </source>
</evidence>
<evidence type="ECO:0000313" key="12">
    <source>
        <dbReference type="EMBL" id="BAI66099.1"/>
    </source>
</evidence>
<evidence type="ECO:0000256" key="2">
    <source>
        <dbReference type="ARBA" id="ARBA00004613"/>
    </source>
</evidence>
<sequence>MLLLVHMATMLASQIEAFMPIFTYGELQKMQEKEQNKGQKKSLGVQRRAEESGPLGLGDPTDGEESPMIKLTAPVEIGIWMNSRQLEKYWAALEELLSPAPLSTRNETE</sequence>
<dbReference type="GO" id="GO:0005576">
    <property type="term" value="C:extracellular region"/>
    <property type="evidence" value="ECO:0007669"/>
    <property type="project" value="UniProtKB-SubCell"/>
</dbReference>
<comment type="similarity">
    <text evidence="3">Belongs to the motilin family.</text>
</comment>
<dbReference type="PANTHER" id="PTHR14156:SF0">
    <property type="entry name" value="PROMOTILIN"/>
    <property type="match status" value="1"/>
</dbReference>
<accession>D2KTU6</accession>
<evidence type="ECO:0000259" key="10">
    <source>
        <dbReference type="Pfam" id="PF04643"/>
    </source>
</evidence>
<organism evidence="12">
    <name type="scientific">Suncus murinus</name>
    <name type="common">Asian house shrew</name>
    <name type="synonym">Musk shrew</name>
    <dbReference type="NCBI Taxonomy" id="9378"/>
    <lineage>
        <taxon>Eukaryota</taxon>
        <taxon>Metazoa</taxon>
        <taxon>Chordata</taxon>
        <taxon>Craniata</taxon>
        <taxon>Vertebrata</taxon>
        <taxon>Euteleostomi</taxon>
        <taxon>Mammalia</taxon>
        <taxon>Eutheria</taxon>
        <taxon>Laurasiatheria</taxon>
        <taxon>Eulipotyphla</taxon>
        <taxon>Soricidae</taxon>
        <taxon>Crocidurinae</taxon>
        <taxon>Suncus</taxon>
    </lineage>
</organism>
<evidence type="ECO:0000256" key="4">
    <source>
        <dbReference type="ARBA" id="ARBA00013909"/>
    </source>
</evidence>
<feature type="signal peptide" evidence="9">
    <location>
        <begin position="1"/>
        <end position="17"/>
    </location>
</feature>
<dbReference type="Pfam" id="PF04644">
    <property type="entry name" value="Motilin_ghrelin"/>
    <property type="match status" value="1"/>
</dbReference>
<evidence type="ECO:0000256" key="7">
    <source>
        <dbReference type="ARBA" id="ARBA00022702"/>
    </source>
</evidence>
<dbReference type="GO" id="GO:0031788">
    <property type="term" value="F:motilin receptor binding"/>
    <property type="evidence" value="ECO:0007669"/>
    <property type="project" value="TreeGrafter"/>
</dbReference>
<keyword evidence="7" id="KW-0372">Hormone</keyword>
<feature type="domain" description="Motilin/ghrelin" evidence="11">
    <location>
        <begin position="20"/>
        <end position="46"/>
    </location>
</feature>
<evidence type="ECO:0000259" key="11">
    <source>
        <dbReference type="Pfam" id="PF04644"/>
    </source>
</evidence>
<evidence type="ECO:0000256" key="9">
    <source>
        <dbReference type="SAM" id="SignalP"/>
    </source>
</evidence>
<feature type="chain" id="PRO_5003033105" description="Promotilin" evidence="9">
    <location>
        <begin position="18"/>
        <end position="109"/>
    </location>
</feature>
<dbReference type="EMBL" id="AB325968">
    <property type="protein sequence ID" value="BAI66099.1"/>
    <property type="molecule type" value="mRNA"/>
</dbReference>
<dbReference type="AlphaFoldDB" id="D2KTU6"/>
<comment type="subcellular location">
    <subcellularLocation>
        <location evidence="2">Secreted</location>
    </subcellularLocation>
</comment>
<dbReference type="InterPro" id="IPR006738">
    <property type="entry name" value="Motilin_ghrelin"/>
</dbReference>
<proteinExistence type="evidence at transcript level"/>
<name>D2KTU6_SUNMU</name>
<comment type="function">
    <text evidence="1">Plays an important role in the regulation of interdigestive gastrointestinal motility and indirectly causes rhythmic contraction of duodenal and colonic smooth muscle.</text>
</comment>
<keyword evidence="6" id="KW-0165">Cleavage on pair of basic residues</keyword>
<dbReference type="Pfam" id="PF04643">
    <property type="entry name" value="Motilin_assoc"/>
    <property type="match status" value="1"/>
</dbReference>
<dbReference type="PANTHER" id="PTHR14156">
    <property type="entry name" value="MOTILIN"/>
    <property type="match status" value="1"/>
</dbReference>
<dbReference type="GO" id="GO:0005179">
    <property type="term" value="F:hormone activity"/>
    <property type="evidence" value="ECO:0007669"/>
    <property type="project" value="UniProtKB-KW"/>
</dbReference>
<evidence type="ECO:0000256" key="8">
    <source>
        <dbReference type="SAM" id="MobiDB-lite"/>
    </source>
</evidence>
<feature type="region of interest" description="Disordered" evidence="8">
    <location>
        <begin position="30"/>
        <end position="67"/>
    </location>
</feature>
<keyword evidence="9" id="KW-0732">Signal</keyword>
<feature type="domain" description="Motilin/ghrelin-associated peptide" evidence="10">
    <location>
        <begin position="54"/>
        <end position="108"/>
    </location>
</feature>
<reference evidence="12" key="1">
    <citation type="submission" date="2007-06" db="EMBL/GenBank/DDBJ databases">
        <title>Suncus motilin.</title>
        <authorList>
            <person name="Sakai T."/>
            <person name="Tsutsui C."/>
            <person name="Kajihara K."/>
            <person name="Oda S."/>
        </authorList>
    </citation>
    <scope>NUCLEOTIDE SEQUENCE</scope>
</reference>
<evidence type="ECO:0000256" key="3">
    <source>
        <dbReference type="ARBA" id="ARBA00006473"/>
    </source>
</evidence>
<keyword evidence="5" id="KW-0964">Secreted</keyword>
<dbReference type="InterPro" id="IPR006737">
    <property type="entry name" value="Motilin_assoc"/>
</dbReference>
<protein>
    <recommendedName>
        <fullName evidence="4">Promotilin</fullName>
    </recommendedName>
</protein>
<dbReference type="InterPro" id="IPR015662">
    <property type="entry name" value="Promotilin"/>
</dbReference>
<evidence type="ECO:0000256" key="1">
    <source>
        <dbReference type="ARBA" id="ARBA00002044"/>
    </source>
</evidence>
<evidence type="ECO:0000256" key="6">
    <source>
        <dbReference type="ARBA" id="ARBA00022685"/>
    </source>
</evidence>